<proteinExistence type="predicted"/>
<dbReference type="AlphaFoldDB" id="A0A2H0U859"/>
<gene>
    <name evidence="1" type="ORF">COU20_01945</name>
</gene>
<protein>
    <submittedName>
        <fullName evidence="1">Uncharacterized protein</fullName>
    </submittedName>
</protein>
<dbReference type="EMBL" id="PFBM01000012">
    <property type="protein sequence ID" value="PIR82540.1"/>
    <property type="molecule type" value="Genomic_DNA"/>
</dbReference>
<dbReference type="Proteomes" id="UP000231379">
    <property type="component" value="Unassembled WGS sequence"/>
</dbReference>
<sequence>MKARFTRGVSAISITAALSAAALLVALGWQAGGMAKRPPVEAFAPPHELPRFADYRSTTAAWGVLDANGDGIPDWQEELLRLGFRATTTDFGGEEAGDEALSDLADRIATQLIGGYLTLKEYNAYSPESGQRLADVLAESLRVSADFIPHTADELTLTSDVSLSRVLSYRADMREALPVLITDTEPEFFTFARFLETGDRARLEELRAAAARYRAAEEALLAVTVPADAAQLHLDAANALGAYAVTLEKLIRYSDDPMTTLALLRTYNENERELLSAFSALSAYYVRKATR</sequence>
<evidence type="ECO:0000313" key="2">
    <source>
        <dbReference type="Proteomes" id="UP000231379"/>
    </source>
</evidence>
<evidence type="ECO:0000313" key="1">
    <source>
        <dbReference type="EMBL" id="PIR82540.1"/>
    </source>
</evidence>
<organism evidence="1 2">
    <name type="scientific">Candidatus Kaiserbacteria bacterium CG10_big_fil_rev_8_21_14_0_10_59_10</name>
    <dbReference type="NCBI Taxonomy" id="1974612"/>
    <lineage>
        <taxon>Bacteria</taxon>
        <taxon>Candidatus Kaiseribacteriota</taxon>
    </lineage>
</organism>
<accession>A0A2H0U859</accession>
<name>A0A2H0U859_9BACT</name>
<reference evidence="2" key="1">
    <citation type="submission" date="2017-09" db="EMBL/GenBank/DDBJ databases">
        <title>Depth-based differentiation of microbial function through sediment-hosted aquifers and enrichment of novel symbionts in the deep terrestrial subsurface.</title>
        <authorList>
            <person name="Probst A.J."/>
            <person name="Ladd B."/>
            <person name="Jarett J.K."/>
            <person name="Geller-Mcgrath D.E."/>
            <person name="Sieber C.M.K."/>
            <person name="Emerson J.B."/>
            <person name="Anantharaman K."/>
            <person name="Thomas B.C."/>
            <person name="Malmstrom R."/>
            <person name="Stieglmeier M."/>
            <person name="Klingl A."/>
            <person name="Woyke T."/>
            <person name="Ryan C.M."/>
            <person name="Banfield J.F."/>
        </authorList>
    </citation>
    <scope>NUCLEOTIDE SEQUENCE [LARGE SCALE GENOMIC DNA]</scope>
</reference>
<comment type="caution">
    <text evidence="1">The sequence shown here is derived from an EMBL/GenBank/DDBJ whole genome shotgun (WGS) entry which is preliminary data.</text>
</comment>